<keyword evidence="3" id="KW-1185">Reference proteome</keyword>
<dbReference type="STRING" id="340021.TM5383_03133"/>
<feature type="transmembrane region" description="Helical" evidence="1">
    <location>
        <begin position="120"/>
        <end position="141"/>
    </location>
</feature>
<feature type="transmembrane region" description="Helical" evidence="1">
    <location>
        <begin position="153"/>
        <end position="180"/>
    </location>
</feature>
<reference evidence="2 3" key="1">
    <citation type="submission" date="2015-09" db="EMBL/GenBank/DDBJ databases">
        <authorList>
            <consortium name="Swine Surveillance"/>
        </authorList>
    </citation>
    <scope>NUCLEOTIDE SEQUENCE [LARGE SCALE GENOMIC DNA]</scope>
    <source>
        <strain evidence="2 3">CECT 8383</strain>
    </source>
</reference>
<feature type="transmembrane region" description="Helical" evidence="1">
    <location>
        <begin position="192"/>
        <end position="209"/>
    </location>
</feature>
<dbReference type="AlphaFoldDB" id="A0A0P1GSX6"/>
<evidence type="ECO:0008006" key="4">
    <source>
        <dbReference type="Google" id="ProtNLM"/>
    </source>
</evidence>
<evidence type="ECO:0000313" key="2">
    <source>
        <dbReference type="EMBL" id="CUH85890.1"/>
    </source>
</evidence>
<evidence type="ECO:0000256" key="1">
    <source>
        <dbReference type="SAM" id="Phobius"/>
    </source>
</evidence>
<keyword evidence="1" id="KW-0812">Transmembrane</keyword>
<sequence length="227" mass="25223">MQTAYSHRQPLSLMLGVLIFAAALTPTAVMIIRGYEVSLATTVIPRSQVPVAALLIHGVPATLFLILGAWQILRLPLAPLARHQHRQLGLVLWLLSMFGALSGLYLPLRWPDVSGSILYYGRLIAGSFWVVALILALHALALRDYRNHGRWILATYGLALTAGTLPFLMTPVMLVLLLFGGSSLMIEETLQVLAWPLNIWLILTLTRRARRRPKPSMQKGHPVGWPF</sequence>
<feature type="transmembrane region" description="Helical" evidence="1">
    <location>
        <begin position="12"/>
        <end position="32"/>
    </location>
</feature>
<dbReference type="EMBL" id="CYSF01000018">
    <property type="protein sequence ID" value="CUH85890.1"/>
    <property type="molecule type" value="Genomic_DNA"/>
</dbReference>
<evidence type="ECO:0000313" key="3">
    <source>
        <dbReference type="Proteomes" id="UP000051681"/>
    </source>
</evidence>
<dbReference type="Proteomes" id="UP000051681">
    <property type="component" value="Unassembled WGS sequence"/>
</dbReference>
<feature type="transmembrane region" description="Helical" evidence="1">
    <location>
        <begin position="52"/>
        <end position="70"/>
    </location>
</feature>
<feature type="transmembrane region" description="Helical" evidence="1">
    <location>
        <begin position="90"/>
        <end position="108"/>
    </location>
</feature>
<protein>
    <recommendedName>
        <fullName evidence="4">Membrane protein (DUF2306)</fullName>
    </recommendedName>
</protein>
<proteinExistence type="predicted"/>
<keyword evidence="1" id="KW-0472">Membrane</keyword>
<dbReference type="Pfam" id="PF10067">
    <property type="entry name" value="DUF2306"/>
    <property type="match status" value="1"/>
</dbReference>
<dbReference type="OrthoDB" id="4698148at2"/>
<dbReference type="RefSeq" id="WP_058319944.1">
    <property type="nucleotide sequence ID" value="NZ_CYSF01000018.1"/>
</dbReference>
<keyword evidence="1" id="KW-1133">Transmembrane helix</keyword>
<accession>A0A0P1GSX6</accession>
<organism evidence="2 3">
    <name type="scientific">Thalassovita mediterranea</name>
    <dbReference type="NCBI Taxonomy" id="340021"/>
    <lineage>
        <taxon>Bacteria</taxon>
        <taxon>Pseudomonadati</taxon>
        <taxon>Pseudomonadota</taxon>
        <taxon>Alphaproteobacteria</taxon>
        <taxon>Rhodobacterales</taxon>
        <taxon>Roseobacteraceae</taxon>
        <taxon>Thalassovita</taxon>
    </lineage>
</organism>
<gene>
    <name evidence="2" type="ORF">TM5383_03133</name>
</gene>
<dbReference type="InterPro" id="IPR018750">
    <property type="entry name" value="DUF2306_membrane"/>
</dbReference>
<name>A0A0P1GSX6_9RHOB</name>